<keyword evidence="4" id="KW-1185">Reference proteome</keyword>
<dbReference type="InterPro" id="IPR001845">
    <property type="entry name" value="HTH_ArsR_DNA-bd_dom"/>
</dbReference>
<dbReference type="InterPro" id="IPR036388">
    <property type="entry name" value="WH-like_DNA-bd_sf"/>
</dbReference>
<dbReference type="InterPro" id="IPR011991">
    <property type="entry name" value="ArsR-like_HTH"/>
</dbReference>
<feature type="domain" description="HTH arsR-type" evidence="2">
    <location>
        <begin position="14"/>
        <end position="92"/>
    </location>
</feature>
<reference evidence="3" key="1">
    <citation type="submission" date="2022-06" db="EMBL/GenBank/DDBJ databases">
        <title>Diverse halophilic archaea isolated from saline environments.</title>
        <authorList>
            <person name="Cui H.-L."/>
        </authorList>
    </citation>
    <scope>NUCLEOTIDE SEQUENCE</scope>
    <source>
        <strain evidence="3">WLHS1</strain>
    </source>
</reference>
<dbReference type="RefSeq" id="WP_254156330.1">
    <property type="nucleotide sequence ID" value="NZ_CP100355.1"/>
</dbReference>
<organism evidence="3 4">
    <name type="scientific">Natronosalvus rutilus</name>
    <dbReference type="NCBI Taxonomy" id="2953753"/>
    <lineage>
        <taxon>Archaea</taxon>
        <taxon>Methanobacteriati</taxon>
        <taxon>Methanobacteriota</taxon>
        <taxon>Stenosarchaea group</taxon>
        <taxon>Halobacteria</taxon>
        <taxon>Halobacteriales</taxon>
        <taxon>Natrialbaceae</taxon>
        <taxon>Natronosalvus</taxon>
    </lineage>
</organism>
<dbReference type="GO" id="GO:0003700">
    <property type="term" value="F:DNA-binding transcription factor activity"/>
    <property type="evidence" value="ECO:0007669"/>
    <property type="project" value="InterPro"/>
</dbReference>
<evidence type="ECO:0000313" key="3">
    <source>
        <dbReference type="EMBL" id="UTF52414.1"/>
    </source>
</evidence>
<dbReference type="InterPro" id="IPR055771">
    <property type="entry name" value="DUF7347"/>
</dbReference>
<dbReference type="AlphaFoldDB" id="A0A9E7N8E3"/>
<dbReference type="Pfam" id="PF24042">
    <property type="entry name" value="DUF7351"/>
    <property type="match status" value="1"/>
</dbReference>
<dbReference type="Pfam" id="PF24038">
    <property type="entry name" value="DUF7347"/>
    <property type="match status" value="1"/>
</dbReference>
<dbReference type="Gene3D" id="1.10.10.10">
    <property type="entry name" value="Winged helix-like DNA-binding domain superfamily/Winged helix DNA-binding domain"/>
    <property type="match status" value="1"/>
</dbReference>
<dbReference type="CDD" id="cd00090">
    <property type="entry name" value="HTH_ARSR"/>
    <property type="match status" value="1"/>
</dbReference>
<gene>
    <name evidence="3" type="ORF">NGM29_11500</name>
</gene>
<evidence type="ECO:0000313" key="4">
    <source>
        <dbReference type="Proteomes" id="UP001056855"/>
    </source>
</evidence>
<protein>
    <submittedName>
        <fullName evidence="3">Winged helix-turn-helix domain-containing protein</fullName>
    </submittedName>
</protein>
<dbReference type="Proteomes" id="UP001056855">
    <property type="component" value="Chromosome"/>
</dbReference>
<dbReference type="InterPro" id="IPR055775">
    <property type="entry name" value="DUF7351"/>
</dbReference>
<dbReference type="SUPFAM" id="SSF46785">
    <property type="entry name" value="Winged helix' DNA-binding domain"/>
    <property type="match status" value="1"/>
</dbReference>
<evidence type="ECO:0000256" key="1">
    <source>
        <dbReference type="SAM" id="MobiDB-lite"/>
    </source>
</evidence>
<proteinExistence type="predicted"/>
<dbReference type="SMART" id="SM00418">
    <property type="entry name" value="HTH_ARSR"/>
    <property type="match status" value="1"/>
</dbReference>
<sequence>MDTGSAEDGPAPSDAFQALGNEIRMRTVRTLLADGPCTFSELFEASDTDTSAGFAYHLRQLTGEFVRQREDDRYELTYAGREVGRAIRAGTYTDSVDHESIALPEPCPFCEETELVATVSDNVSRVVCQACEAPILELSFPPSGYVTRDPDSIPAALDSYHRHRIRTFADGVCPDCGGATTADVEPVAGTADDEADGPDRVQLAFDCEACGASLRCPVTLAILEHPAVVSFYHEHDHDVQERSLWNVGREWRERVISSDPWCLLVSTRLEDETLLLYVIGDGTVVDSSRRPSTDDAARSDSGSDANANEPSTAEDDETQPALETDSSDESATV</sequence>
<evidence type="ECO:0000259" key="2">
    <source>
        <dbReference type="SMART" id="SM00418"/>
    </source>
</evidence>
<dbReference type="GeneID" id="73290680"/>
<dbReference type="InterPro" id="IPR036390">
    <property type="entry name" value="WH_DNA-bd_sf"/>
</dbReference>
<name>A0A9E7N8E3_9EURY</name>
<accession>A0A9E7N8E3</accession>
<dbReference type="EMBL" id="CP100355">
    <property type="protein sequence ID" value="UTF52414.1"/>
    <property type="molecule type" value="Genomic_DNA"/>
</dbReference>
<feature type="compositionally biased region" description="Basic and acidic residues" evidence="1">
    <location>
        <begin position="287"/>
        <end position="298"/>
    </location>
</feature>
<dbReference type="KEGG" id="sawl:NGM29_11500"/>
<feature type="region of interest" description="Disordered" evidence="1">
    <location>
        <begin position="286"/>
        <end position="333"/>
    </location>
</feature>